<dbReference type="EMBL" id="CP026924">
    <property type="protein sequence ID" value="AVH41843.1"/>
    <property type="molecule type" value="Genomic_DNA"/>
</dbReference>
<dbReference type="AlphaFoldDB" id="A0A2L2LBX9"/>
<proteinExistence type="predicted"/>
<protein>
    <submittedName>
        <fullName evidence="1">Uncharacterized protein</fullName>
    </submittedName>
</protein>
<organism evidence="1 2">
    <name type="scientific">Agrobacterium tumefaciens</name>
    <dbReference type="NCBI Taxonomy" id="358"/>
    <lineage>
        <taxon>Bacteria</taxon>
        <taxon>Pseudomonadati</taxon>
        <taxon>Pseudomonadota</taxon>
        <taxon>Alphaproteobacteria</taxon>
        <taxon>Hyphomicrobiales</taxon>
        <taxon>Rhizobiaceae</taxon>
        <taxon>Rhizobium/Agrobacterium group</taxon>
        <taxon>Agrobacterium</taxon>
        <taxon>Agrobacterium tumefaciens complex</taxon>
    </lineage>
</organism>
<sequence>MNESAAKAVPTGNEYEAHYRPVWAASFRIVRNRGQIAKFSTELAAEVAAWRVLYSVEQRVMRRDGALVFAAKSAADAHFNLAPTVKAKGSNKRTIVEKVGRKGKEISVERREMA</sequence>
<gene>
    <name evidence="1" type="ORF">At1D1609_17890</name>
</gene>
<dbReference type="Proteomes" id="UP000237717">
    <property type="component" value="Chromosome I"/>
</dbReference>
<dbReference type="RefSeq" id="WP_104679453.1">
    <property type="nucleotide sequence ID" value="NZ_CP026924.1"/>
</dbReference>
<name>A0A2L2LBX9_AGRTU</name>
<accession>A0A2L2LBX9</accession>
<evidence type="ECO:0000313" key="1">
    <source>
        <dbReference type="EMBL" id="AVH41843.1"/>
    </source>
</evidence>
<evidence type="ECO:0000313" key="2">
    <source>
        <dbReference type="Proteomes" id="UP000237717"/>
    </source>
</evidence>
<reference evidence="1 2" key="1">
    <citation type="submission" date="2018-02" db="EMBL/GenBank/DDBJ databases">
        <title>Complete genome sequence of Agrobacterium tumefaciens 1D1609.</title>
        <authorList>
            <person name="Cho S.-T."/>
            <person name="Haryono M."/>
            <person name="Chang H.-H."/>
            <person name="Santos M.N."/>
            <person name="Lai E.-M."/>
            <person name="Kuo C.-H."/>
        </authorList>
    </citation>
    <scope>NUCLEOTIDE SEQUENCE [LARGE SCALE GENOMIC DNA]</scope>
    <source>
        <strain evidence="1 2">1D1609</strain>
    </source>
</reference>